<dbReference type="GO" id="GO:0009052">
    <property type="term" value="P:pentose-phosphate shunt, non-oxidative branch"/>
    <property type="evidence" value="ECO:0007669"/>
    <property type="project" value="UniProtKB-UniRule"/>
</dbReference>
<keyword evidence="2 3" id="KW-0413">Isomerase</keyword>
<dbReference type="PANTHER" id="PTHR11934">
    <property type="entry name" value="RIBOSE-5-PHOSPHATE ISOMERASE"/>
    <property type="match status" value="1"/>
</dbReference>
<dbReference type="EC" id="5.3.1.6" evidence="3"/>
<feature type="binding site" evidence="3">
    <location>
        <begin position="98"/>
        <end position="101"/>
    </location>
    <ligand>
        <name>substrate</name>
    </ligand>
</feature>
<dbReference type="EMBL" id="QKTW01000022">
    <property type="protein sequence ID" value="PZF71644.1"/>
    <property type="molecule type" value="Genomic_DNA"/>
</dbReference>
<protein>
    <recommendedName>
        <fullName evidence="3">Ribose-5-phosphate isomerase A</fullName>
        <ecNumber evidence="3">5.3.1.6</ecNumber>
    </recommendedName>
    <alternativeName>
        <fullName evidence="3">Phosphoriboisomerase A</fullName>
        <shortName evidence="3">PRI</shortName>
    </alternativeName>
</protein>
<dbReference type="GO" id="GO:0004751">
    <property type="term" value="F:ribose-5-phosphate isomerase activity"/>
    <property type="evidence" value="ECO:0007669"/>
    <property type="project" value="UniProtKB-UniRule"/>
</dbReference>
<dbReference type="Gene3D" id="3.40.50.1360">
    <property type="match status" value="1"/>
</dbReference>
<evidence type="ECO:0000256" key="3">
    <source>
        <dbReference type="HAMAP-Rule" id="MF_00170"/>
    </source>
</evidence>
<evidence type="ECO:0000256" key="2">
    <source>
        <dbReference type="ARBA" id="ARBA00023235"/>
    </source>
</evidence>
<comment type="caution">
    <text evidence="4">The sequence shown here is derived from an EMBL/GenBank/DDBJ whole genome shotgun (WGS) entry which is preliminary data.</text>
</comment>
<name>A0A2W2AUJ4_9BACT</name>
<comment type="subunit">
    <text evidence="3">Homodimer.</text>
</comment>
<dbReference type="NCBIfam" id="NF001924">
    <property type="entry name" value="PRK00702.1"/>
    <property type="match status" value="1"/>
</dbReference>
<dbReference type="Proteomes" id="UP000248745">
    <property type="component" value="Unassembled WGS sequence"/>
</dbReference>
<dbReference type="Pfam" id="PF06026">
    <property type="entry name" value="Rib_5-P_isom_A"/>
    <property type="match status" value="1"/>
</dbReference>
<dbReference type="InterPro" id="IPR037171">
    <property type="entry name" value="NagB/RpiA_transferase-like"/>
</dbReference>
<feature type="binding site" evidence="3">
    <location>
        <position position="125"/>
    </location>
    <ligand>
        <name>substrate</name>
    </ligand>
</feature>
<feature type="binding site" evidence="3">
    <location>
        <begin position="30"/>
        <end position="33"/>
    </location>
    <ligand>
        <name>substrate</name>
    </ligand>
</feature>
<dbReference type="InterPro" id="IPR004788">
    <property type="entry name" value="Ribose5P_isomerase_type_A"/>
</dbReference>
<proteinExistence type="inferred from homology"/>
<dbReference type="UniPathway" id="UPA00115">
    <property type="reaction ID" value="UER00412"/>
</dbReference>
<dbReference type="GO" id="GO:0006014">
    <property type="term" value="P:D-ribose metabolic process"/>
    <property type="evidence" value="ECO:0007669"/>
    <property type="project" value="TreeGrafter"/>
</dbReference>
<feature type="binding site" evidence="3">
    <location>
        <begin position="85"/>
        <end position="88"/>
    </location>
    <ligand>
        <name>substrate</name>
    </ligand>
</feature>
<feature type="active site" description="Proton acceptor" evidence="3">
    <location>
        <position position="107"/>
    </location>
</feature>
<gene>
    <name evidence="3" type="primary">rpiA</name>
    <name evidence="4" type="ORF">DN068_16370</name>
</gene>
<dbReference type="AlphaFoldDB" id="A0A2W2AUJ4"/>
<dbReference type="OrthoDB" id="5870696at2"/>
<dbReference type="CDD" id="cd01398">
    <property type="entry name" value="RPI_A"/>
    <property type="match status" value="1"/>
</dbReference>
<evidence type="ECO:0000313" key="5">
    <source>
        <dbReference type="Proteomes" id="UP000248745"/>
    </source>
</evidence>
<evidence type="ECO:0000256" key="1">
    <source>
        <dbReference type="ARBA" id="ARBA00001713"/>
    </source>
</evidence>
<sequence length="230" mass="24936">MHNNPEKEKQLAAKEAVTLLKDGQIVGLGTGSTIFFAIEEIGTLVKNGLQIKGVATSDASYQQAIALGIPMLNINDVTRIDITIDGTDEFDDNLQLIKGGGGALFKEKIVASMSREKIIIADASKKVNALGKFKVPIEVVPFAVNYVRQQLKKLNGNGEVRMKDGQTFVTEQGNYIIDGDFGPINEPIILSRHLNEIEGILVHGLFVNMADSVIMGVHDTTVTFTREALA</sequence>
<dbReference type="FunFam" id="3.40.50.1360:FF:000001">
    <property type="entry name" value="Ribose-5-phosphate isomerase A"/>
    <property type="match status" value="1"/>
</dbReference>
<accession>A0A2W2AUJ4</accession>
<comment type="function">
    <text evidence="3">Catalyzes the reversible conversion of ribose-5-phosphate to ribulose 5-phosphate.</text>
</comment>
<comment type="similarity">
    <text evidence="3">Belongs to the ribose 5-phosphate isomerase family.</text>
</comment>
<comment type="pathway">
    <text evidence="3">Carbohydrate degradation; pentose phosphate pathway; D-ribose 5-phosphate from D-ribulose 5-phosphate (non-oxidative stage): step 1/1.</text>
</comment>
<reference evidence="4 5" key="1">
    <citation type="submission" date="2018-06" db="EMBL/GenBank/DDBJ databases">
        <title>Mucibacter soli gen. nov., sp. nov., a new member of the family Chitinophagaceae producing mucin.</title>
        <authorList>
            <person name="Kim M.-K."/>
            <person name="Park S."/>
            <person name="Kim T.-S."/>
            <person name="Joung Y."/>
            <person name="Han J.-H."/>
            <person name="Kim S.B."/>
        </authorList>
    </citation>
    <scope>NUCLEOTIDE SEQUENCE [LARGE SCALE GENOMIC DNA]</scope>
    <source>
        <strain evidence="4 5">R1-15</strain>
    </source>
</reference>
<dbReference type="SUPFAM" id="SSF100950">
    <property type="entry name" value="NagB/RpiA/CoA transferase-like"/>
    <property type="match status" value="1"/>
</dbReference>
<dbReference type="SUPFAM" id="SSF75445">
    <property type="entry name" value="D-ribose-5-phosphate isomerase (RpiA), lid domain"/>
    <property type="match status" value="1"/>
</dbReference>
<dbReference type="PANTHER" id="PTHR11934:SF0">
    <property type="entry name" value="RIBOSE-5-PHOSPHATE ISOMERASE"/>
    <property type="match status" value="1"/>
</dbReference>
<dbReference type="GO" id="GO:0005829">
    <property type="term" value="C:cytosol"/>
    <property type="evidence" value="ECO:0007669"/>
    <property type="project" value="TreeGrafter"/>
</dbReference>
<dbReference type="InterPro" id="IPR020672">
    <property type="entry name" value="Ribose5P_isomerase_typA_subgr"/>
</dbReference>
<dbReference type="RefSeq" id="WP_111000018.1">
    <property type="nucleotide sequence ID" value="NZ_QKTW01000022.1"/>
</dbReference>
<comment type="catalytic activity">
    <reaction evidence="1 3">
        <text>aldehydo-D-ribose 5-phosphate = D-ribulose 5-phosphate</text>
        <dbReference type="Rhea" id="RHEA:14657"/>
        <dbReference type="ChEBI" id="CHEBI:58121"/>
        <dbReference type="ChEBI" id="CHEBI:58273"/>
        <dbReference type="EC" id="5.3.1.6"/>
    </reaction>
</comment>
<dbReference type="HAMAP" id="MF_00170">
    <property type="entry name" value="Rib_5P_isom_A"/>
    <property type="match status" value="1"/>
</dbReference>
<organism evidence="4 5">
    <name type="scientific">Taibaiella soli</name>
    <dbReference type="NCBI Taxonomy" id="1649169"/>
    <lineage>
        <taxon>Bacteria</taxon>
        <taxon>Pseudomonadati</taxon>
        <taxon>Bacteroidota</taxon>
        <taxon>Chitinophagia</taxon>
        <taxon>Chitinophagales</taxon>
        <taxon>Chitinophagaceae</taxon>
        <taxon>Taibaiella</taxon>
    </lineage>
</organism>
<dbReference type="NCBIfam" id="TIGR00021">
    <property type="entry name" value="rpiA"/>
    <property type="match status" value="1"/>
</dbReference>
<keyword evidence="5" id="KW-1185">Reference proteome</keyword>
<dbReference type="Gene3D" id="3.30.70.260">
    <property type="match status" value="1"/>
</dbReference>
<evidence type="ECO:0000313" key="4">
    <source>
        <dbReference type="EMBL" id="PZF71644.1"/>
    </source>
</evidence>